<accession>A0A9D1IVV4</accession>
<dbReference type="NCBIfam" id="TIGR02258">
    <property type="entry name" value="2_5_ligase"/>
    <property type="match status" value="1"/>
</dbReference>
<comment type="catalytic activity">
    <reaction evidence="2">
        <text>a 3'-end 2',3'-cyclophospho-ribonucleotide-RNA + H2O = a 3'-end 2'-phospho-ribonucleotide-RNA + H(+)</text>
        <dbReference type="Rhea" id="RHEA:11828"/>
        <dbReference type="Rhea" id="RHEA-COMP:10464"/>
        <dbReference type="Rhea" id="RHEA-COMP:17353"/>
        <dbReference type="ChEBI" id="CHEBI:15377"/>
        <dbReference type="ChEBI" id="CHEBI:15378"/>
        <dbReference type="ChEBI" id="CHEBI:83064"/>
        <dbReference type="ChEBI" id="CHEBI:173113"/>
        <dbReference type="EC" id="3.1.4.58"/>
    </reaction>
</comment>
<dbReference type="EMBL" id="DVMR01000025">
    <property type="protein sequence ID" value="HIU43087.1"/>
    <property type="molecule type" value="Genomic_DNA"/>
</dbReference>
<name>A0A9D1IVV4_9CLOT</name>
<dbReference type="AlphaFoldDB" id="A0A9D1IVV4"/>
<dbReference type="Proteomes" id="UP000824073">
    <property type="component" value="Unassembled WGS sequence"/>
</dbReference>
<dbReference type="HAMAP" id="MF_01940">
    <property type="entry name" value="RNA_CPDase"/>
    <property type="match status" value="1"/>
</dbReference>
<dbReference type="GO" id="GO:0008664">
    <property type="term" value="F:RNA 2',3'-cyclic 3'-phosphodiesterase activity"/>
    <property type="evidence" value="ECO:0007669"/>
    <property type="project" value="UniProtKB-EC"/>
</dbReference>
<keyword evidence="1 2" id="KW-0378">Hydrolase</keyword>
<feature type="short sequence motif" description="HXTX 2" evidence="2">
    <location>
        <begin position="120"/>
        <end position="123"/>
    </location>
</feature>
<comment type="function">
    <text evidence="2">Hydrolyzes RNA 2',3'-cyclic phosphodiester to an RNA 2'-phosphomonoester.</text>
</comment>
<dbReference type="PANTHER" id="PTHR35561">
    <property type="entry name" value="RNA 2',3'-CYCLIC PHOSPHODIESTERASE"/>
    <property type="match status" value="1"/>
</dbReference>
<dbReference type="GO" id="GO:0004113">
    <property type="term" value="F:2',3'-cyclic-nucleotide 3'-phosphodiesterase activity"/>
    <property type="evidence" value="ECO:0007669"/>
    <property type="project" value="InterPro"/>
</dbReference>
<dbReference type="PANTHER" id="PTHR35561:SF1">
    <property type="entry name" value="RNA 2',3'-CYCLIC PHOSPHODIESTERASE"/>
    <property type="match status" value="1"/>
</dbReference>
<comment type="similarity">
    <text evidence="2">Belongs to the 2H phosphoesterase superfamily. ThpR family.</text>
</comment>
<reference evidence="3" key="1">
    <citation type="submission" date="2020-10" db="EMBL/GenBank/DDBJ databases">
        <authorList>
            <person name="Gilroy R."/>
        </authorList>
    </citation>
    <scope>NUCLEOTIDE SEQUENCE</scope>
    <source>
        <strain evidence="3">CHK191-8634</strain>
    </source>
</reference>
<feature type="active site" description="Proton acceptor" evidence="2">
    <location>
        <position position="120"/>
    </location>
</feature>
<evidence type="ECO:0000256" key="1">
    <source>
        <dbReference type="ARBA" id="ARBA00022801"/>
    </source>
</evidence>
<dbReference type="Gene3D" id="3.90.1140.10">
    <property type="entry name" value="Cyclic phosphodiesterase"/>
    <property type="match status" value="1"/>
</dbReference>
<dbReference type="InterPro" id="IPR004175">
    <property type="entry name" value="RNA_CPDase"/>
</dbReference>
<feature type="short sequence motif" description="HXTX 1" evidence="2">
    <location>
        <begin position="40"/>
        <end position="43"/>
    </location>
</feature>
<sequence>MRLFIALRFDERALKQLTAVQGKLCRSAARCSPVQRDSLHMTLAFLGEVENARTAALKHILDGLDPAPSSLRFETVGSFANGIWWCGPGRSPPLTRLHSQLRHALREQGFAVEDRPFVPHVTLARRVVPNAPGALPQLQHPFAAQVRSVSLMRSQLGKGAPAYTELYAVPPGRHSAGPMQHQ</sequence>
<protein>
    <recommendedName>
        <fullName evidence="2">RNA 2',3'-cyclic phosphodiesterase</fullName>
        <shortName evidence="2">RNA 2',3'-CPDase</shortName>
        <ecNumber evidence="2">3.1.4.58</ecNumber>
    </recommendedName>
</protein>
<reference evidence="3" key="2">
    <citation type="journal article" date="2021" name="PeerJ">
        <title>Extensive microbial diversity within the chicken gut microbiome revealed by metagenomics and culture.</title>
        <authorList>
            <person name="Gilroy R."/>
            <person name="Ravi A."/>
            <person name="Getino M."/>
            <person name="Pursley I."/>
            <person name="Horton D.L."/>
            <person name="Alikhan N.F."/>
            <person name="Baker D."/>
            <person name="Gharbi K."/>
            <person name="Hall N."/>
            <person name="Watson M."/>
            <person name="Adriaenssens E.M."/>
            <person name="Foster-Nyarko E."/>
            <person name="Jarju S."/>
            <person name="Secka A."/>
            <person name="Antonio M."/>
            <person name="Oren A."/>
            <person name="Chaudhuri R.R."/>
            <person name="La Ragione R."/>
            <person name="Hildebrand F."/>
            <person name="Pallen M.J."/>
        </authorList>
    </citation>
    <scope>NUCLEOTIDE SEQUENCE</scope>
    <source>
        <strain evidence="3">CHK191-8634</strain>
    </source>
</reference>
<feature type="active site" description="Proton donor" evidence="2">
    <location>
        <position position="40"/>
    </location>
</feature>
<dbReference type="Pfam" id="PF13563">
    <property type="entry name" value="2_5_RNA_ligase2"/>
    <property type="match status" value="1"/>
</dbReference>
<dbReference type="InterPro" id="IPR009097">
    <property type="entry name" value="Cyclic_Pdiesterase"/>
</dbReference>
<evidence type="ECO:0000313" key="4">
    <source>
        <dbReference type="Proteomes" id="UP000824073"/>
    </source>
</evidence>
<dbReference type="SUPFAM" id="SSF55144">
    <property type="entry name" value="LigT-like"/>
    <property type="match status" value="1"/>
</dbReference>
<organism evidence="3 4">
    <name type="scientific">Candidatus Ventrousia excrementavium</name>
    <dbReference type="NCBI Taxonomy" id="2840961"/>
    <lineage>
        <taxon>Bacteria</taxon>
        <taxon>Bacillati</taxon>
        <taxon>Bacillota</taxon>
        <taxon>Clostridia</taxon>
        <taxon>Eubacteriales</taxon>
        <taxon>Clostridiaceae</taxon>
        <taxon>Clostridiaceae incertae sedis</taxon>
        <taxon>Candidatus Ventrousia</taxon>
    </lineage>
</organism>
<evidence type="ECO:0000313" key="3">
    <source>
        <dbReference type="EMBL" id="HIU43087.1"/>
    </source>
</evidence>
<gene>
    <name evidence="3" type="primary">thpR</name>
    <name evidence="3" type="ORF">IAB67_02185</name>
</gene>
<proteinExistence type="inferred from homology"/>
<dbReference type="EC" id="3.1.4.58" evidence="2"/>
<comment type="caution">
    <text evidence="3">The sequence shown here is derived from an EMBL/GenBank/DDBJ whole genome shotgun (WGS) entry which is preliminary data.</text>
</comment>
<evidence type="ECO:0000256" key="2">
    <source>
        <dbReference type="HAMAP-Rule" id="MF_01940"/>
    </source>
</evidence>